<dbReference type="Gene3D" id="3.90.420.10">
    <property type="entry name" value="Oxidoreductase, molybdopterin-binding domain"/>
    <property type="match status" value="1"/>
</dbReference>
<dbReference type="PANTHER" id="PTHR19372:SF7">
    <property type="entry name" value="SULFITE OXIDASE, MITOCHONDRIAL"/>
    <property type="match status" value="1"/>
</dbReference>
<dbReference type="CDD" id="cd02110">
    <property type="entry name" value="SO_family_Moco_dimer"/>
    <property type="match status" value="1"/>
</dbReference>
<accession>D1CEZ6</accession>
<dbReference type="Pfam" id="PF03404">
    <property type="entry name" value="Mo-co_dimer"/>
    <property type="match status" value="1"/>
</dbReference>
<feature type="transmembrane region" description="Helical" evidence="1">
    <location>
        <begin position="13"/>
        <end position="34"/>
    </location>
</feature>
<feature type="transmembrane region" description="Helical" evidence="1">
    <location>
        <begin position="130"/>
        <end position="149"/>
    </location>
</feature>
<dbReference type="Proteomes" id="UP000000323">
    <property type="component" value="Chromosome 1"/>
</dbReference>
<keyword evidence="1" id="KW-1133">Transmembrane helix</keyword>
<dbReference type="EMBL" id="CP001825">
    <property type="protein sequence ID" value="ACZ41502.1"/>
    <property type="molecule type" value="Genomic_DNA"/>
</dbReference>
<dbReference type="AlphaFoldDB" id="D1CEZ6"/>
<dbReference type="OrthoDB" id="9778777at2"/>
<dbReference type="GO" id="GO:0020037">
    <property type="term" value="F:heme binding"/>
    <property type="evidence" value="ECO:0007669"/>
    <property type="project" value="TreeGrafter"/>
</dbReference>
<dbReference type="PANTHER" id="PTHR19372">
    <property type="entry name" value="SULFITE REDUCTASE"/>
    <property type="match status" value="1"/>
</dbReference>
<dbReference type="KEGG" id="ttr:Tter_0584"/>
<evidence type="ECO:0000313" key="5">
    <source>
        <dbReference type="Proteomes" id="UP000000323"/>
    </source>
</evidence>
<protein>
    <submittedName>
        <fullName evidence="4">Oxidoreductase molybdopterin binding protein</fullName>
    </submittedName>
</protein>
<evidence type="ECO:0000313" key="4">
    <source>
        <dbReference type="EMBL" id="ACZ41502.1"/>
    </source>
</evidence>
<dbReference type="InterPro" id="IPR014756">
    <property type="entry name" value="Ig_E-set"/>
</dbReference>
<gene>
    <name evidence="4" type="ordered locus">Tter_0584</name>
</gene>
<dbReference type="GO" id="GO:0030151">
    <property type="term" value="F:molybdenum ion binding"/>
    <property type="evidence" value="ECO:0007669"/>
    <property type="project" value="InterPro"/>
</dbReference>
<dbReference type="Gene3D" id="2.60.40.650">
    <property type="match status" value="1"/>
</dbReference>
<evidence type="ECO:0000259" key="3">
    <source>
        <dbReference type="Pfam" id="PF03404"/>
    </source>
</evidence>
<feature type="transmembrane region" description="Helical" evidence="1">
    <location>
        <begin position="170"/>
        <end position="191"/>
    </location>
</feature>
<feature type="transmembrane region" description="Helical" evidence="1">
    <location>
        <begin position="70"/>
        <end position="93"/>
    </location>
</feature>
<evidence type="ECO:0000259" key="2">
    <source>
        <dbReference type="Pfam" id="PF00174"/>
    </source>
</evidence>
<keyword evidence="1" id="KW-0472">Membrane</keyword>
<reference evidence="5" key="1">
    <citation type="journal article" date="2010" name="Stand. Genomic Sci.">
        <title>Complete genome sequence of 'Thermobaculum terrenum' type strain (YNP1).</title>
        <authorList>
            <person name="Kiss H."/>
            <person name="Cleland D."/>
            <person name="Lapidus A."/>
            <person name="Lucas S."/>
            <person name="Glavina Del Rio T."/>
            <person name="Nolan M."/>
            <person name="Tice H."/>
            <person name="Han C."/>
            <person name="Goodwin L."/>
            <person name="Pitluck S."/>
            <person name="Liolios K."/>
            <person name="Ivanova N."/>
            <person name="Mavromatis K."/>
            <person name="Ovchinnikova G."/>
            <person name="Pati A."/>
            <person name="Chen A."/>
            <person name="Palaniappan K."/>
            <person name="Land M."/>
            <person name="Hauser L."/>
            <person name="Chang Y."/>
            <person name="Jeffries C."/>
            <person name="Lu M."/>
            <person name="Brettin T."/>
            <person name="Detter J."/>
            <person name="Goker M."/>
            <person name="Tindall B."/>
            <person name="Beck B."/>
            <person name="McDermott T."/>
            <person name="Woyke T."/>
            <person name="Bristow J."/>
            <person name="Eisen J."/>
            <person name="Markowitz V."/>
            <person name="Hugenholtz P."/>
            <person name="Kyrpides N."/>
            <person name="Klenk H."/>
            <person name="Cheng J."/>
        </authorList>
    </citation>
    <scope>NUCLEOTIDE SEQUENCE [LARGE SCALE GENOMIC DNA]</scope>
    <source>
        <strain evidence="5">ATCC BAA-798 / YNP1</strain>
    </source>
</reference>
<dbReference type="InterPro" id="IPR000572">
    <property type="entry name" value="OxRdtase_Mopterin-bd_dom"/>
</dbReference>
<feature type="domain" description="Moybdenum cofactor oxidoreductase dimerisation" evidence="3">
    <location>
        <begin position="381"/>
        <end position="481"/>
    </location>
</feature>
<dbReference type="GO" id="GO:0008482">
    <property type="term" value="F:sulfite oxidase activity"/>
    <property type="evidence" value="ECO:0007669"/>
    <property type="project" value="TreeGrafter"/>
</dbReference>
<organism evidence="4 5">
    <name type="scientific">Thermobaculum terrenum (strain ATCC BAA-798 / CCMEE 7001 / YNP1)</name>
    <dbReference type="NCBI Taxonomy" id="525904"/>
    <lineage>
        <taxon>Bacteria</taxon>
        <taxon>Bacillati</taxon>
        <taxon>Chloroflexota</taxon>
        <taxon>Chloroflexia</taxon>
        <taxon>Candidatus Thermobaculales</taxon>
        <taxon>Candidatus Thermobaculaceae</taxon>
        <taxon>Thermobaculum</taxon>
    </lineage>
</organism>
<dbReference type="HOGENOM" id="CLU_003827_2_1_0"/>
<sequence length="501" mass="55360">MEAHKETGQEYKLGYGLLAAVFAILLIAFFRILFQVRSPIEVLLDRLLTLIPMRWFESLLGFFGGYAKPFAYLVAVLVAIVGGGLFLLIARFLSSTFGTTLRKTFSILCLALAILLAILVLSLGSSPSTLALTLGAVFVYYAGVQYFVSSSQAPKKDVADSSRRRFLRQLGATVIGVAAAGIVVSIIQRLLSQATITSTGKASGNMPEPFTPNDEFYVVSKNILDPNVDSTSWKLRIGGLVQKPFELTLDEIKQLPPVEQDQTLECISNPVGGDLISNAKWKGIRLRDLLEQVQVREGVIDIKFTCADGYTESIPLEKAMEPTVLLAYEMNGEQLPSKHGSPLRLLVPNIFGMKNVKWVERIEAVNEDYKGYWQQQGWSDIATIQTMSQIRVPASNSEIQIGEETEIAGIAFAGSRGINKVEVSTDAGKTWQTAQLDPEIGPLCWRFWRYRWTPESEGYYTLVVRAQDGEGNWQTEERQPTLPSGATGYHSIQVRVTGSSQ</sequence>
<dbReference type="Pfam" id="PF00174">
    <property type="entry name" value="Oxidored_molyb"/>
    <property type="match status" value="1"/>
</dbReference>
<evidence type="ECO:0000256" key="1">
    <source>
        <dbReference type="SAM" id="Phobius"/>
    </source>
</evidence>
<dbReference type="GO" id="GO:0006790">
    <property type="term" value="P:sulfur compound metabolic process"/>
    <property type="evidence" value="ECO:0007669"/>
    <property type="project" value="TreeGrafter"/>
</dbReference>
<dbReference type="RefSeq" id="WP_012874537.1">
    <property type="nucleotide sequence ID" value="NC_013525.1"/>
</dbReference>
<feature type="transmembrane region" description="Helical" evidence="1">
    <location>
        <begin position="105"/>
        <end position="124"/>
    </location>
</feature>
<dbReference type="InterPro" id="IPR036374">
    <property type="entry name" value="OxRdtase_Mopterin-bd_sf"/>
</dbReference>
<keyword evidence="1" id="KW-0812">Transmembrane</keyword>
<keyword evidence="5" id="KW-1185">Reference proteome</keyword>
<name>D1CEZ6_THET1</name>
<dbReference type="STRING" id="525904.Tter_0584"/>
<feature type="domain" description="Oxidoreductase molybdopterin-binding" evidence="2">
    <location>
        <begin position="226"/>
        <end position="373"/>
    </location>
</feature>
<dbReference type="GO" id="GO:0043546">
    <property type="term" value="F:molybdopterin cofactor binding"/>
    <property type="evidence" value="ECO:0007669"/>
    <property type="project" value="TreeGrafter"/>
</dbReference>
<dbReference type="InterPro" id="IPR005066">
    <property type="entry name" value="MoCF_OxRdtse_dimer"/>
</dbReference>
<dbReference type="SUPFAM" id="SSF56524">
    <property type="entry name" value="Oxidoreductase molybdopterin-binding domain"/>
    <property type="match status" value="1"/>
</dbReference>
<dbReference type="eggNOG" id="COG2041">
    <property type="taxonomic scope" value="Bacteria"/>
</dbReference>
<dbReference type="SUPFAM" id="SSF81296">
    <property type="entry name" value="E set domains"/>
    <property type="match status" value="1"/>
</dbReference>
<proteinExistence type="predicted"/>